<organism evidence="2 3">
    <name type="scientific">Pisolithus tinctorius Marx 270</name>
    <dbReference type="NCBI Taxonomy" id="870435"/>
    <lineage>
        <taxon>Eukaryota</taxon>
        <taxon>Fungi</taxon>
        <taxon>Dikarya</taxon>
        <taxon>Basidiomycota</taxon>
        <taxon>Agaricomycotina</taxon>
        <taxon>Agaricomycetes</taxon>
        <taxon>Agaricomycetidae</taxon>
        <taxon>Boletales</taxon>
        <taxon>Sclerodermatineae</taxon>
        <taxon>Pisolithaceae</taxon>
        <taxon>Pisolithus</taxon>
    </lineage>
</organism>
<keyword evidence="3" id="KW-1185">Reference proteome</keyword>
<dbReference type="InParanoid" id="A0A0C3NGA1"/>
<dbReference type="EMBL" id="KN832096">
    <property type="protein sequence ID" value="KIN94498.1"/>
    <property type="molecule type" value="Genomic_DNA"/>
</dbReference>
<dbReference type="AlphaFoldDB" id="A0A0C3NGA1"/>
<dbReference type="OrthoDB" id="5277092at2759"/>
<evidence type="ECO:0000313" key="2">
    <source>
        <dbReference type="EMBL" id="KIN94498.1"/>
    </source>
</evidence>
<reference evidence="3" key="2">
    <citation type="submission" date="2015-01" db="EMBL/GenBank/DDBJ databases">
        <title>Evolutionary Origins and Diversification of the Mycorrhizal Mutualists.</title>
        <authorList>
            <consortium name="DOE Joint Genome Institute"/>
            <consortium name="Mycorrhizal Genomics Consortium"/>
            <person name="Kohler A."/>
            <person name="Kuo A."/>
            <person name="Nagy L.G."/>
            <person name="Floudas D."/>
            <person name="Copeland A."/>
            <person name="Barry K.W."/>
            <person name="Cichocki N."/>
            <person name="Veneault-Fourrey C."/>
            <person name="LaButti K."/>
            <person name="Lindquist E.A."/>
            <person name="Lipzen A."/>
            <person name="Lundell T."/>
            <person name="Morin E."/>
            <person name="Murat C."/>
            <person name="Riley R."/>
            <person name="Ohm R."/>
            <person name="Sun H."/>
            <person name="Tunlid A."/>
            <person name="Henrissat B."/>
            <person name="Grigoriev I.V."/>
            <person name="Hibbett D.S."/>
            <person name="Martin F."/>
        </authorList>
    </citation>
    <scope>NUCLEOTIDE SEQUENCE [LARGE SCALE GENOMIC DNA]</scope>
    <source>
        <strain evidence="3">Marx 270</strain>
    </source>
</reference>
<sequence>MAAADQSSKKPSGADESLRLFLSRTQAWEDPSAVYTFDGERGTARTVICREHSNQPKTRQHTGGISTGEQGRGRQKDCIDLDMYSTQLFAAMQNYGFYCALPSDPSRTHMVCRKLPKM</sequence>
<dbReference type="Proteomes" id="UP000054217">
    <property type="component" value="Unassembled WGS sequence"/>
</dbReference>
<proteinExistence type="predicted"/>
<evidence type="ECO:0000256" key="1">
    <source>
        <dbReference type="SAM" id="MobiDB-lite"/>
    </source>
</evidence>
<name>A0A0C3NGA1_PISTI</name>
<feature type="compositionally biased region" description="Polar residues" evidence="1">
    <location>
        <begin position="55"/>
        <end position="69"/>
    </location>
</feature>
<reference evidence="2 3" key="1">
    <citation type="submission" date="2014-04" db="EMBL/GenBank/DDBJ databases">
        <authorList>
            <consortium name="DOE Joint Genome Institute"/>
            <person name="Kuo A."/>
            <person name="Kohler A."/>
            <person name="Costa M.D."/>
            <person name="Nagy L.G."/>
            <person name="Floudas D."/>
            <person name="Copeland A."/>
            <person name="Barry K.W."/>
            <person name="Cichocki N."/>
            <person name="Veneault-Fourrey C."/>
            <person name="LaButti K."/>
            <person name="Lindquist E.A."/>
            <person name="Lipzen A."/>
            <person name="Lundell T."/>
            <person name="Morin E."/>
            <person name="Murat C."/>
            <person name="Sun H."/>
            <person name="Tunlid A."/>
            <person name="Henrissat B."/>
            <person name="Grigoriev I.V."/>
            <person name="Hibbett D.S."/>
            <person name="Martin F."/>
            <person name="Nordberg H.P."/>
            <person name="Cantor M.N."/>
            <person name="Hua S.X."/>
        </authorList>
    </citation>
    <scope>NUCLEOTIDE SEQUENCE [LARGE SCALE GENOMIC DNA]</scope>
    <source>
        <strain evidence="2 3">Marx 270</strain>
    </source>
</reference>
<evidence type="ECO:0000313" key="3">
    <source>
        <dbReference type="Proteomes" id="UP000054217"/>
    </source>
</evidence>
<dbReference type="HOGENOM" id="CLU_150191_1_0_1"/>
<gene>
    <name evidence="2" type="ORF">M404DRAFT_1008294</name>
</gene>
<protein>
    <submittedName>
        <fullName evidence="2">Uncharacterized protein</fullName>
    </submittedName>
</protein>
<accession>A0A0C3NGA1</accession>
<feature type="region of interest" description="Disordered" evidence="1">
    <location>
        <begin position="50"/>
        <end position="73"/>
    </location>
</feature>